<evidence type="ECO:0000256" key="1">
    <source>
        <dbReference type="SAM" id="MobiDB-lite"/>
    </source>
</evidence>
<proteinExistence type="predicted"/>
<feature type="compositionally biased region" description="Polar residues" evidence="1">
    <location>
        <begin position="173"/>
        <end position="192"/>
    </location>
</feature>
<reference evidence="2 3" key="1">
    <citation type="submission" date="2018-11" db="EMBL/GenBank/DDBJ databases">
        <title>The Potential of Streptomyces as Biocontrol Agents against the Tomato grey mould, Botrytis cinerea (Gray mold) Frontiers in Microbiology.</title>
        <authorList>
            <person name="Li D."/>
        </authorList>
    </citation>
    <scope>NUCLEOTIDE SEQUENCE [LARGE SCALE GENOMIC DNA]</scope>
    <source>
        <strain evidence="2 3">NEAU-LD23</strain>
    </source>
</reference>
<keyword evidence="3" id="KW-1185">Reference proteome</keyword>
<dbReference type="InterPro" id="IPR009057">
    <property type="entry name" value="Homeodomain-like_sf"/>
</dbReference>
<accession>A0A3M8WLF1</accession>
<dbReference type="AlphaFoldDB" id="A0A3M8WLF1"/>
<dbReference type="Proteomes" id="UP000275401">
    <property type="component" value="Unassembled WGS sequence"/>
</dbReference>
<evidence type="ECO:0000313" key="2">
    <source>
        <dbReference type="EMBL" id="RNG28803.1"/>
    </source>
</evidence>
<protein>
    <submittedName>
        <fullName evidence="2">Helix-turn-helix domain-containing protein</fullName>
    </submittedName>
</protein>
<dbReference type="Pfam" id="PF13565">
    <property type="entry name" value="HTH_32"/>
    <property type="match status" value="1"/>
</dbReference>
<comment type="caution">
    <text evidence="2">The sequence shown here is derived from an EMBL/GenBank/DDBJ whole genome shotgun (WGS) entry which is preliminary data.</text>
</comment>
<feature type="region of interest" description="Disordered" evidence="1">
    <location>
        <begin position="38"/>
        <end position="61"/>
    </location>
</feature>
<evidence type="ECO:0000313" key="3">
    <source>
        <dbReference type="Proteomes" id="UP000275401"/>
    </source>
</evidence>
<organism evidence="2 3">
    <name type="scientific">Streptomyces botrytidirepellens</name>
    <dbReference type="NCBI Taxonomy" id="2486417"/>
    <lineage>
        <taxon>Bacteria</taxon>
        <taxon>Bacillati</taxon>
        <taxon>Actinomycetota</taxon>
        <taxon>Actinomycetes</taxon>
        <taxon>Kitasatosporales</taxon>
        <taxon>Streptomycetaceae</taxon>
        <taxon>Streptomyces</taxon>
    </lineage>
</organism>
<dbReference type="EMBL" id="RIBZ01000154">
    <property type="protein sequence ID" value="RNG28803.1"/>
    <property type="molecule type" value="Genomic_DNA"/>
</dbReference>
<dbReference type="SUPFAM" id="SSF46689">
    <property type="entry name" value="Homeodomain-like"/>
    <property type="match status" value="1"/>
</dbReference>
<gene>
    <name evidence="2" type="ORF">EEJ42_11745</name>
</gene>
<feature type="region of interest" description="Disordered" evidence="1">
    <location>
        <begin position="163"/>
        <end position="192"/>
    </location>
</feature>
<name>A0A3M8WLF1_9ACTN</name>
<sequence>MERVDRCLIERGLRHCHRNITSGWPWSVAGSMRTGQDVNKDFGRQPGKTGSPSRKFSYSPTMARPSRAAVTLTSQERQTLENWARSRVSSQAIGLRARTILARAEEPTDRAVADRLGISPQLVGRWRSRFLAGRLAGLADRPRSGRPRAVTGAQRDRVVLQLLQDPPEGGSGWSTRSLAAATGVSQTSSAAS</sequence>
<feature type="compositionally biased region" description="Polar residues" evidence="1">
    <location>
        <begin position="48"/>
        <end position="60"/>
    </location>
</feature>